<feature type="transmembrane region" description="Helical" evidence="1">
    <location>
        <begin position="40"/>
        <end position="62"/>
    </location>
</feature>
<evidence type="ECO:0000313" key="3">
    <source>
        <dbReference type="Proteomes" id="UP000233398"/>
    </source>
</evidence>
<comment type="caution">
    <text evidence="2">The sequence shown here is derived from an EMBL/GenBank/DDBJ whole genome shotgun (WGS) entry which is preliminary data.</text>
</comment>
<evidence type="ECO:0000256" key="1">
    <source>
        <dbReference type="SAM" id="Phobius"/>
    </source>
</evidence>
<keyword evidence="3" id="KW-1185">Reference proteome</keyword>
<name>A0A2N0VJH2_9BACT</name>
<proteinExistence type="predicted"/>
<keyword evidence="1" id="KW-1133">Transmembrane helix</keyword>
<dbReference type="Pfam" id="PF12732">
    <property type="entry name" value="YtxH"/>
    <property type="match status" value="1"/>
</dbReference>
<evidence type="ECO:0008006" key="4">
    <source>
        <dbReference type="Google" id="ProtNLM"/>
    </source>
</evidence>
<gene>
    <name evidence="2" type="ORF">CWD77_02355</name>
</gene>
<evidence type="ECO:0000313" key="2">
    <source>
        <dbReference type="EMBL" id="PKD44331.1"/>
    </source>
</evidence>
<accession>A0A2N0VJH2</accession>
<keyword evidence="1" id="KW-0472">Membrane</keyword>
<keyword evidence="1" id="KW-0812">Transmembrane</keyword>
<organism evidence="2 3">
    <name type="scientific">Rhodohalobacter barkolensis</name>
    <dbReference type="NCBI Taxonomy" id="2053187"/>
    <lineage>
        <taxon>Bacteria</taxon>
        <taxon>Pseudomonadati</taxon>
        <taxon>Balneolota</taxon>
        <taxon>Balneolia</taxon>
        <taxon>Balneolales</taxon>
        <taxon>Balneolaceae</taxon>
        <taxon>Rhodohalobacter</taxon>
    </lineage>
</organism>
<protein>
    <recommendedName>
        <fullName evidence="4">YtxH domain-containing protein</fullName>
    </recommendedName>
</protein>
<reference evidence="2 3" key="1">
    <citation type="submission" date="2017-11" db="EMBL/GenBank/DDBJ databases">
        <title>Rhodohalobacter 15182 sp. nov., isolated from a salt lake.</title>
        <authorList>
            <person name="Han S."/>
        </authorList>
    </citation>
    <scope>NUCLEOTIDE SEQUENCE [LARGE SCALE GENOMIC DNA]</scope>
    <source>
        <strain evidence="2 3">15182</strain>
    </source>
</reference>
<dbReference type="EMBL" id="PISP01000001">
    <property type="protein sequence ID" value="PKD44331.1"/>
    <property type="molecule type" value="Genomic_DNA"/>
</dbReference>
<dbReference type="Proteomes" id="UP000233398">
    <property type="component" value="Unassembled WGS sequence"/>
</dbReference>
<dbReference type="InterPro" id="IPR024623">
    <property type="entry name" value="YtxH"/>
</dbReference>
<sequence length="129" mass="14581">MSESENQARKLNKRFAGLKLKKYRAKNHTLIIKRNQRMKISSVIATTIFVGTAGIIAGTLFAPGKGSKTRNRIAKKGHEYKDYLVDNFYDIANSVSHPFENAEDQTIRLSEKAINKAKKIKAEVKQNMV</sequence>
<dbReference type="AlphaFoldDB" id="A0A2N0VJH2"/>